<dbReference type="Pfam" id="PF07506">
    <property type="entry name" value="RepB"/>
    <property type="match status" value="1"/>
</dbReference>
<dbReference type="Gene3D" id="3.90.1530.30">
    <property type="match status" value="1"/>
</dbReference>
<protein>
    <submittedName>
        <fullName evidence="3">ParB/RepB/Spo0J family partition protein</fullName>
    </submittedName>
</protein>
<dbReference type="InterPro" id="IPR004437">
    <property type="entry name" value="ParB/RepB/Spo0J"/>
</dbReference>
<dbReference type="PANTHER" id="PTHR33375">
    <property type="entry name" value="CHROMOSOME-PARTITIONING PROTEIN PARB-RELATED"/>
    <property type="match status" value="1"/>
</dbReference>
<dbReference type="RefSeq" id="WP_285804933.1">
    <property type="nucleotide sequence ID" value="NZ_CP127389.1"/>
</dbReference>
<dbReference type="EMBL" id="CP127389">
    <property type="protein sequence ID" value="WIV87975.1"/>
    <property type="molecule type" value="Genomic_DNA"/>
</dbReference>
<dbReference type="Proteomes" id="UP001226651">
    <property type="component" value="Chromosome"/>
</dbReference>
<dbReference type="SUPFAM" id="SSF110849">
    <property type="entry name" value="ParB/Sulfiredoxin"/>
    <property type="match status" value="1"/>
</dbReference>
<dbReference type="InterPro" id="IPR011111">
    <property type="entry name" value="Plasmid_RepB"/>
</dbReference>
<name>A0ABY8Y6D2_9GAMM</name>
<dbReference type="PANTHER" id="PTHR33375:SF1">
    <property type="entry name" value="CHROMOSOME-PARTITIONING PROTEIN PARB-RELATED"/>
    <property type="match status" value="1"/>
</dbReference>
<keyword evidence="4" id="KW-1185">Reference proteome</keyword>
<evidence type="ECO:0000313" key="3">
    <source>
        <dbReference type="EMBL" id="WIV87975.1"/>
    </source>
</evidence>
<evidence type="ECO:0000313" key="4">
    <source>
        <dbReference type="Proteomes" id="UP001226651"/>
    </source>
</evidence>
<organism evidence="3 4">
    <name type="scientific">Proteus appendicitidis</name>
    <dbReference type="NCBI Taxonomy" id="3034648"/>
    <lineage>
        <taxon>Bacteria</taxon>
        <taxon>Pseudomonadati</taxon>
        <taxon>Pseudomonadota</taxon>
        <taxon>Gammaproteobacteria</taxon>
        <taxon>Enterobacterales</taxon>
        <taxon>Morganellaceae</taxon>
        <taxon>Proteus</taxon>
    </lineage>
</organism>
<evidence type="ECO:0000259" key="2">
    <source>
        <dbReference type="SMART" id="SM00470"/>
    </source>
</evidence>
<dbReference type="NCBIfam" id="TIGR00180">
    <property type="entry name" value="parB_part"/>
    <property type="match status" value="1"/>
</dbReference>
<feature type="domain" description="ParB-like N-terminal" evidence="2">
    <location>
        <begin position="10"/>
        <end position="99"/>
    </location>
</feature>
<sequence length="229" mass="26235">MKKESMLCVTMIDISLIKIINPRSRNKYKHNEITDSINQQGLRKPITVRKIKDKNYEYALICGQGRIESFRNLKENLIPAFIIDVDEDTAYIMSLVENMARVNPRAGEQFHRIKEMMNNGMSNKDISKFTGLSIKWINSILLLLKKGENKLLAAVESGKIPISLAVEIAKTDQSGAQELFIEAFEQGKIKHKDIVKIRKILDDRDVGLKGAITNSYNRNFHKKNSQRMI</sequence>
<dbReference type="Pfam" id="PF02195">
    <property type="entry name" value="ParB_N"/>
    <property type="match status" value="1"/>
</dbReference>
<accession>A0ABY8Y6D2</accession>
<dbReference type="SUPFAM" id="SSF109709">
    <property type="entry name" value="KorB DNA-binding domain-like"/>
    <property type="match status" value="1"/>
</dbReference>
<comment type="similarity">
    <text evidence="1">Belongs to the ParB family.</text>
</comment>
<dbReference type="InterPro" id="IPR050336">
    <property type="entry name" value="Chromosome_partition/occlusion"/>
</dbReference>
<dbReference type="InterPro" id="IPR003115">
    <property type="entry name" value="ParB_N"/>
</dbReference>
<dbReference type="Gene3D" id="1.10.10.2830">
    <property type="match status" value="1"/>
</dbReference>
<proteinExistence type="inferred from homology"/>
<dbReference type="InterPro" id="IPR036086">
    <property type="entry name" value="ParB/Sulfiredoxin_sf"/>
</dbReference>
<evidence type="ECO:0000256" key="1">
    <source>
        <dbReference type="ARBA" id="ARBA00006295"/>
    </source>
</evidence>
<dbReference type="SMART" id="SM00470">
    <property type="entry name" value="ParB"/>
    <property type="match status" value="1"/>
</dbReference>
<gene>
    <name evidence="3" type="ORF">QQS39_16205</name>
</gene>
<reference evidence="3 4" key="1">
    <citation type="submission" date="2023-06" db="EMBL/GenBank/DDBJ databases">
        <title>Proteus appendicitidis sp. nov., isolated from the appendiceal pus of an appendicitis patient in Yongzhou, China.</title>
        <authorList>
            <person name="Cai X."/>
        </authorList>
    </citation>
    <scope>NUCLEOTIDE SEQUENCE [LARGE SCALE GENOMIC DNA]</scope>
    <source>
        <strain evidence="3 4">HZ0627</strain>
    </source>
</reference>